<evidence type="ECO:0000313" key="3">
    <source>
        <dbReference type="Proteomes" id="UP000244005"/>
    </source>
</evidence>
<keyword evidence="3" id="KW-1185">Reference proteome</keyword>
<organism evidence="2 3">
    <name type="scientific">Marchantia polymorpha</name>
    <name type="common">Common liverwort</name>
    <name type="synonym">Marchantia aquatica</name>
    <dbReference type="NCBI Taxonomy" id="3197"/>
    <lineage>
        <taxon>Eukaryota</taxon>
        <taxon>Viridiplantae</taxon>
        <taxon>Streptophyta</taxon>
        <taxon>Embryophyta</taxon>
        <taxon>Marchantiophyta</taxon>
        <taxon>Marchantiopsida</taxon>
        <taxon>Marchantiidae</taxon>
        <taxon>Marchantiales</taxon>
        <taxon>Marchantiaceae</taxon>
        <taxon>Marchantia</taxon>
    </lineage>
</organism>
<gene>
    <name evidence="2" type="ORF">MARPO_0057s0009</name>
</gene>
<evidence type="ECO:0000256" key="1">
    <source>
        <dbReference type="SAM" id="SignalP"/>
    </source>
</evidence>
<keyword evidence="1" id="KW-0732">Signal</keyword>
<proteinExistence type="predicted"/>
<reference evidence="3" key="1">
    <citation type="journal article" date="2017" name="Cell">
        <title>Insights into land plant evolution garnered from the Marchantia polymorpha genome.</title>
        <authorList>
            <person name="Bowman J.L."/>
            <person name="Kohchi T."/>
            <person name="Yamato K.T."/>
            <person name="Jenkins J."/>
            <person name="Shu S."/>
            <person name="Ishizaki K."/>
            <person name="Yamaoka S."/>
            <person name="Nishihama R."/>
            <person name="Nakamura Y."/>
            <person name="Berger F."/>
            <person name="Adam C."/>
            <person name="Aki S.S."/>
            <person name="Althoff F."/>
            <person name="Araki T."/>
            <person name="Arteaga-Vazquez M.A."/>
            <person name="Balasubrmanian S."/>
            <person name="Barry K."/>
            <person name="Bauer D."/>
            <person name="Boehm C.R."/>
            <person name="Briginshaw L."/>
            <person name="Caballero-Perez J."/>
            <person name="Catarino B."/>
            <person name="Chen F."/>
            <person name="Chiyoda S."/>
            <person name="Chovatia M."/>
            <person name="Davies K.M."/>
            <person name="Delmans M."/>
            <person name="Demura T."/>
            <person name="Dierschke T."/>
            <person name="Dolan L."/>
            <person name="Dorantes-Acosta A.E."/>
            <person name="Eklund D.M."/>
            <person name="Florent S.N."/>
            <person name="Flores-Sandoval E."/>
            <person name="Fujiyama A."/>
            <person name="Fukuzawa H."/>
            <person name="Galik B."/>
            <person name="Grimanelli D."/>
            <person name="Grimwood J."/>
            <person name="Grossniklaus U."/>
            <person name="Hamada T."/>
            <person name="Haseloff J."/>
            <person name="Hetherington A.J."/>
            <person name="Higo A."/>
            <person name="Hirakawa Y."/>
            <person name="Hundley H.N."/>
            <person name="Ikeda Y."/>
            <person name="Inoue K."/>
            <person name="Inoue S.I."/>
            <person name="Ishida S."/>
            <person name="Jia Q."/>
            <person name="Kakita M."/>
            <person name="Kanazawa T."/>
            <person name="Kawai Y."/>
            <person name="Kawashima T."/>
            <person name="Kennedy M."/>
            <person name="Kinose K."/>
            <person name="Kinoshita T."/>
            <person name="Kohara Y."/>
            <person name="Koide E."/>
            <person name="Komatsu K."/>
            <person name="Kopischke S."/>
            <person name="Kubo M."/>
            <person name="Kyozuka J."/>
            <person name="Lagercrantz U."/>
            <person name="Lin S.S."/>
            <person name="Lindquist E."/>
            <person name="Lipzen A.M."/>
            <person name="Lu C.W."/>
            <person name="De Luna E."/>
            <person name="Martienssen R.A."/>
            <person name="Minamino N."/>
            <person name="Mizutani M."/>
            <person name="Mizutani M."/>
            <person name="Mochizuki N."/>
            <person name="Monte I."/>
            <person name="Mosher R."/>
            <person name="Nagasaki H."/>
            <person name="Nakagami H."/>
            <person name="Naramoto S."/>
            <person name="Nishitani K."/>
            <person name="Ohtani M."/>
            <person name="Okamoto T."/>
            <person name="Okumura M."/>
            <person name="Phillips J."/>
            <person name="Pollak B."/>
            <person name="Reinders A."/>
            <person name="Rovekamp M."/>
            <person name="Sano R."/>
            <person name="Sawa S."/>
            <person name="Schmid M.W."/>
            <person name="Shirakawa M."/>
            <person name="Solano R."/>
            <person name="Spunde A."/>
            <person name="Suetsugu N."/>
            <person name="Sugano S."/>
            <person name="Sugiyama A."/>
            <person name="Sun R."/>
            <person name="Suzuki Y."/>
            <person name="Takenaka M."/>
            <person name="Takezawa D."/>
            <person name="Tomogane H."/>
            <person name="Tsuzuki M."/>
            <person name="Ueda T."/>
            <person name="Umeda M."/>
            <person name="Ward J.M."/>
            <person name="Watanabe Y."/>
            <person name="Yazaki K."/>
            <person name="Yokoyama R."/>
            <person name="Yoshitake Y."/>
            <person name="Yotsui I."/>
            <person name="Zachgo S."/>
            <person name="Schmutz J."/>
        </authorList>
    </citation>
    <scope>NUCLEOTIDE SEQUENCE [LARGE SCALE GENOMIC DNA]</scope>
    <source>
        <strain evidence="3">Tak-1</strain>
    </source>
</reference>
<evidence type="ECO:0008006" key="4">
    <source>
        <dbReference type="Google" id="ProtNLM"/>
    </source>
</evidence>
<feature type="signal peptide" evidence="1">
    <location>
        <begin position="1"/>
        <end position="17"/>
    </location>
</feature>
<protein>
    <recommendedName>
        <fullName evidence="4">Secreted protein</fullName>
    </recommendedName>
</protein>
<dbReference type="EMBL" id="KZ772729">
    <property type="protein sequence ID" value="PTQ37366.1"/>
    <property type="molecule type" value="Genomic_DNA"/>
</dbReference>
<dbReference type="AlphaFoldDB" id="A0A2R6WU39"/>
<dbReference type="Proteomes" id="UP000244005">
    <property type="component" value="Unassembled WGS sequence"/>
</dbReference>
<feature type="chain" id="PRO_5015356348" description="Secreted protein" evidence="1">
    <location>
        <begin position="18"/>
        <end position="125"/>
    </location>
</feature>
<dbReference type="Gramene" id="Mp7g06580.1">
    <property type="protein sequence ID" value="Mp7g06580.1.cds1"/>
    <property type="gene ID" value="Mp7g06580"/>
</dbReference>
<accession>A0A2R6WU39</accession>
<sequence length="125" mass="14050">MLVLVFLHLVQFRCSSCFKAEKRGWRGIYIPSRRPHAVHDNRTLCPSLSSVLWELFCGRFVGHVNVRNRTSSPKQVGGLSGLRLGARVDHLLLDQIRAKGSFSLCRNSPKLVTADLVADRFAAMM</sequence>
<evidence type="ECO:0000313" key="2">
    <source>
        <dbReference type="EMBL" id="PTQ37366.1"/>
    </source>
</evidence>
<name>A0A2R6WU39_MARPO</name>